<dbReference type="EMBL" id="CP036313">
    <property type="protein sequence ID" value="QBH14499.1"/>
    <property type="molecule type" value="Genomic_DNA"/>
</dbReference>
<dbReference type="InterPro" id="IPR007111">
    <property type="entry name" value="NACHT_NTPase"/>
</dbReference>
<dbReference type="PROSITE" id="PS50837">
    <property type="entry name" value="NACHT"/>
    <property type="match status" value="1"/>
</dbReference>
<dbReference type="SUPFAM" id="SSF56300">
    <property type="entry name" value="Metallo-dependent phosphatases"/>
    <property type="match status" value="1"/>
</dbReference>
<accession>A0A328FEC2</accession>
<proteinExistence type="predicted"/>
<dbReference type="Pfam" id="PF03781">
    <property type="entry name" value="FGE-sulfatase"/>
    <property type="match status" value="1"/>
</dbReference>
<reference evidence="3 4" key="1">
    <citation type="submission" date="2018-06" db="EMBL/GenBank/DDBJ databases">
        <title>Complete Genome Sequence of Desulfobacter hydrogenophilus (DSM3380).</title>
        <authorList>
            <person name="Marietou A."/>
            <person name="Schreiber L."/>
            <person name="Marshall I."/>
            <person name="Jorgensen B."/>
        </authorList>
    </citation>
    <scope>NUCLEOTIDE SEQUENCE [LARGE SCALE GENOMIC DNA]</scope>
    <source>
        <strain evidence="3 4">DSM 3380</strain>
    </source>
</reference>
<dbReference type="InterPro" id="IPR029052">
    <property type="entry name" value="Metallo-depent_PP-like"/>
</dbReference>
<dbReference type="Gene3D" id="3.90.1580.10">
    <property type="entry name" value="paralog of FGE (formylglycine-generating enzyme)"/>
    <property type="match status" value="1"/>
</dbReference>
<dbReference type="Pfam" id="PF05729">
    <property type="entry name" value="NACHT"/>
    <property type="match status" value="1"/>
</dbReference>
<dbReference type="InterPro" id="IPR016187">
    <property type="entry name" value="CTDL_fold"/>
</dbReference>
<dbReference type="SUPFAM" id="SSF52540">
    <property type="entry name" value="P-loop containing nucleoside triphosphate hydrolases"/>
    <property type="match status" value="1"/>
</dbReference>
<dbReference type="InterPro" id="IPR051043">
    <property type="entry name" value="Sulfatase_Mod_Factor_Kinase"/>
</dbReference>
<evidence type="ECO:0000313" key="2">
    <source>
        <dbReference type="EMBL" id="QBH14499.1"/>
    </source>
</evidence>
<dbReference type="OrthoDB" id="5526615at2"/>
<organism evidence="3 4">
    <name type="scientific">Desulfobacter hydrogenophilus</name>
    <dbReference type="NCBI Taxonomy" id="2291"/>
    <lineage>
        <taxon>Bacteria</taxon>
        <taxon>Pseudomonadati</taxon>
        <taxon>Thermodesulfobacteriota</taxon>
        <taxon>Desulfobacteria</taxon>
        <taxon>Desulfobacterales</taxon>
        <taxon>Desulfobacteraceae</taxon>
        <taxon>Desulfobacter</taxon>
    </lineage>
</organism>
<dbReference type="SUPFAM" id="SSF56436">
    <property type="entry name" value="C-type lectin-like"/>
    <property type="match status" value="1"/>
</dbReference>
<dbReference type="Gene3D" id="3.60.21.10">
    <property type="match status" value="1"/>
</dbReference>
<protein>
    <submittedName>
        <fullName evidence="2">NACHT domain-containing protein</fullName>
    </submittedName>
</protein>
<gene>
    <name evidence="3" type="ORF">DO021_13880</name>
    <name evidence="2" type="ORF">EYB58_17150</name>
</gene>
<name>A0A328FEC2_9BACT</name>
<dbReference type="Proteomes" id="UP000293902">
    <property type="component" value="Chromosome"/>
</dbReference>
<dbReference type="RefSeq" id="WP_111957674.1">
    <property type="nucleotide sequence ID" value="NZ_CP036313.1"/>
</dbReference>
<dbReference type="InterPro" id="IPR004843">
    <property type="entry name" value="Calcineurin-like_PHP"/>
</dbReference>
<evidence type="ECO:0000313" key="5">
    <source>
        <dbReference type="Proteomes" id="UP000293902"/>
    </source>
</evidence>
<dbReference type="GO" id="GO:0016787">
    <property type="term" value="F:hydrolase activity"/>
    <property type="evidence" value="ECO:0007669"/>
    <property type="project" value="InterPro"/>
</dbReference>
<reference evidence="2 5" key="2">
    <citation type="submission" date="2019-02" db="EMBL/GenBank/DDBJ databases">
        <title>Complete genome sequence of Desulfobacter hydrogenophilus AcRS1.</title>
        <authorList>
            <person name="Marietou A."/>
            <person name="Lund M.B."/>
            <person name="Marshall I.P.G."/>
            <person name="Schreiber L."/>
            <person name="Jorgensen B."/>
        </authorList>
    </citation>
    <scope>NUCLEOTIDE SEQUENCE [LARGE SCALE GENOMIC DNA]</scope>
    <source>
        <strain evidence="2 5">AcRS1</strain>
    </source>
</reference>
<dbReference type="Pfam" id="PF00149">
    <property type="entry name" value="Metallophos"/>
    <property type="match status" value="1"/>
</dbReference>
<dbReference type="Proteomes" id="UP000248798">
    <property type="component" value="Unassembled WGS sequence"/>
</dbReference>
<dbReference type="EMBL" id="QLNI01000027">
    <property type="protein sequence ID" value="RAM01443.1"/>
    <property type="molecule type" value="Genomic_DNA"/>
</dbReference>
<evidence type="ECO:0000259" key="1">
    <source>
        <dbReference type="PROSITE" id="PS50837"/>
    </source>
</evidence>
<dbReference type="Gene3D" id="3.40.50.300">
    <property type="entry name" value="P-loop containing nucleotide triphosphate hydrolases"/>
    <property type="match status" value="1"/>
</dbReference>
<keyword evidence="5" id="KW-1185">Reference proteome</keyword>
<dbReference type="InterPro" id="IPR042095">
    <property type="entry name" value="SUMF_sf"/>
</dbReference>
<dbReference type="GO" id="GO:0120147">
    <property type="term" value="F:formylglycine-generating oxidase activity"/>
    <property type="evidence" value="ECO:0007669"/>
    <property type="project" value="TreeGrafter"/>
</dbReference>
<dbReference type="PANTHER" id="PTHR23150">
    <property type="entry name" value="SULFATASE MODIFYING FACTOR 1, 2"/>
    <property type="match status" value="1"/>
</dbReference>
<dbReference type="AlphaFoldDB" id="A0A328FEC2"/>
<dbReference type="InterPro" id="IPR027417">
    <property type="entry name" value="P-loop_NTPase"/>
</dbReference>
<dbReference type="InterPro" id="IPR005532">
    <property type="entry name" value="SUMF_dom"/>
</dbReference>
<feature type="domain" description="NACHT" evidence="1">
    <location>
        <begin position="453"/>
        <end position="544"/>
    </location>
</feature>
<evidence type="ECO:0000313" key="4">
    <source>
        <dbReference type="Proteomes" id="UP000248798"/>
    </source>
</evidence>
<dbReference type="PANTHER" id="PTHR23150:SF19">
    <property type="entry name" value="FORMYLGLYCINE-GENERATING ENZYME"/>
    <property type="match status" value="1"/>
</dbReference>
<evidence type="ECO:0000313" key="3">
    <source>
        <dbReference type="EMBL" id="RAM01443.1"/>
    </source>
</evidence>
<sequence>MSKLSWLHLSDLHYGKPKDAWDAEPILKNLIKDLKHLEKDHGLCPDLIFFSGDLAFGQMGPEPGKNLEDQYKGVEKFLEQVRTAFSKQISKTRIFLVPGNHDVNRKRVGNMSTMFIDSLDDQESISDFMAGGGEDWNRVMDRLEDYRNFLKNFGNPVLLQDRDRLTYGTTVDINGIQVGIAGFNTVWSSGRNSKEENGKLRVAWKWQNTRVQKEMEDARVKIALFHHPVSWGSEPDKTFADDKLRNEFHFILSGHEHKIGVTPNADGRAGIAAYACYDRSRGSGYNICCLDFENQTGEVHLRKYSTEDGGGWVRRTTPKARDGRYHLEHLDRWMPQQDNSKLKDPIEPVPSAISASAPSGPDPEFERQLALYKRRAVSLYEKLPMIGFGARLRVSIRIKDIYMPLRAMVDDAVQSGQCYADPQDAARCLEKIGRNTSISIPDAFQVCRKNKGRGIVILGDPGSGKTTHLKRLFLWALSKDHETIGLPAGIIPLFLPLRELKSSNIKNFIHDCMADAGLEMTKEFTDRLLDHHPVLLLFDGLDEIQKTTLRVEAVRNISRFMTGRSNLYAAVTCRFAGYTATARLDNEFMELHLRPLTRNQAQDFIHTWYRLVETADNKNLSQAQDLAVKKADDLIENLSSNDFRAGRVFEMTRNPLLLTNICLVHRDGGRLPRTRGKLYRAAMDVLLEFWRGFRGVEVRIGADLGQRVLQPVALWMHQKENRIRASADELAPVLEKALEKVRWPHGSARDFLRMVRDDTGLLTGWGNSTYGFMHLGFQEYLAACHIRRLSFEDDTVLTQLAEHWGQSWWQEVILLLLGLEEPSRFKAFMTQVVKLPAFSNDPDMAKRCLEDAAEIDWTPFLDLLAAAPGKDPQLWDRQLTALRILDRHAKDRLKPLAGNLKDHPMPQIRQRFSVQQRRQDENVVVHGDIQYEMVNIPGGKITIDSSEIELDPFYMGRYPVTNRQYALYLKANPKAREPEYWGHREYNGESQPVVGVSWDEARDFAQWVGLELPSEAQWEFACRAGTTTRFYTGDADEDLVRAGWYKDNSGDRLHSVGEKEPNAYGLYDMHGNVREWTTDKIMGSDRVFCGGAFDLSAQFCRSASRYGEPPSIRIRSFGFRLVLLTGRENIEY</sequence>